<proteinExistence type="inferred from homology"/>
<dbReference type="Pfam" id="PF09811">
    <property type="entry name" value="Yae1_N"/>
    <property type="match status" value="1"/>
</dbReference>
<evidence type="ECO:0000313" key="4">
    <source>
        <dbReference type="Proteomes" id="UP000290289"/>
    </source>
</evidence>
<dbReference type="SMR" id="A0A498H9N4"/>
<protein>
    <recommendedName>
        <fullName evidence="2">Essential protein Yae1 N-terminal domain-containing protein</fullName>
    </recommendedName>
</protein>
<feature type="domain" description="Essential protein Yae1 N-terminal" evidence="2">
    <location>
        <begin position="22"/>
        <end position="60"/>
    </location>
</feature>
<organism evidence="3 4">
    <name type="scientific">Malus domestica</name>
    <name type="common">Apple</name>
    <name type="synonym">Pyrus malus</name>
    <dbReference type="NCBI Taxonomy" id="3750"/>
    <lineage>
        <taxon>Eukaryota</taxon>
        <taxon>Viridiplantae</taxon>
        <taxon>Streptophyta</taxon>
        <taxon>Embryophyta</taxon>
        <taxon>Tracheophyta</taxon>
        <taxon>Spermatophyta</taxon>
        <taxon>Magnoliopsida</taxon>
        <taxon>eudicotyledons</taxon>
        <taxon>Gunneridae</taxon>
        <taxon>Pentapetalae</taxon>
        <taxon>rosids</taxon>
        <taxon>fabids</taxon>
        <taxon>Rosales</taxon>
        <taxon>Rosaceae</taxon>
        <taxon>Amygdaloideae</taxon>
        <taxon>Maleae</taxon>
        <taxon>Malus</taxon>
    </lineage>
</organism>
<name>A0A498H9N4_MALDO</name>
<dbReference type="InterPro" id="IPR019191">
    <property type="entry name" value="Essential_protein_Yae1_N"/>
</dbReference>
<dbReference type="InterPro" id="IPR052436">
    <property type="entry name" value="LTO1_adapter"/>
</dbReference>
<sequence>MVDDDIFGEDFLNLEANHQKEGFDEGYRDGLVAGKEEAKPTGIKTGFEVGEELGFYKGCVDVWNSAIRVDPTRFSHRVQKTVRQMGELIEKYPIMEPEDESVGDVMEALRLKFRAVCASLGVKLEYKGYPKAASEATETSF</sequence>
<dbReference type="STRING" id="3750.A0A498H9N4"/>
<evidence type="ECO:0000259" key="2">
    <source>
        <dbReference type="Pfam" id="PF09811"/>
    </source>
</evidence>
<dbReference type="PANTHER" id="PTHR28532:SF1">
    <property type="entry name" value="ORAL CANCER OVEREXPRESSED 1"/>
    <property type="match status" value="1"/>
</dbReference>
<dbReference type="PANTHER" id="PTHR28532">
    <property type="entry name" value="GEO13458P1"/>
    <property type="match status" value="1"/>
</dbReference>
<dbReference type="AlphaFoldDB" id="A0A498H9N4"/>
<comment type="caution">
    <text evidence="3">The sequence shown here is derived from an EMBL/GenBank/DDBJ whole genome shotgun (WGS) entry which is preliminary data.</text>
</comment>
<gene>
    <name evidence="3" type="ORF">DVH24_028293</name>
</gene>
<evidence type="ECO:0000313" key="3">
    <source>
        <dbReference type="EMBL" id="RXH68146.1"/>
    </source>
</evidence>
<evidence type="ECO:0000256" key="1">
    <source>
        <dbReference type="ARBA" id="ARBA00038090"/>
    </source>
</evidence>
<dbReference type="EMBL" id="RDQH01000343">
    <property type="protein sequence ID" value="RXH68146.1"/>
    <property type="molecule type" value="Genomic_DNA"/>
</dbReference>
<reference evidence="3 4" key="1">
    <citation type="submission" date="2018-10" db="EMBL/GenBank/DDBJ databases">
        <title>A high-quality apple genome assembly.</title>
        <authorList>
            <person name="Hu J."/>
        </authorList>
    </citation>
    <scope>NUCLEOTIDE SEQUENCE [LARGE SCALE GENOMIC DNA]</scope>
    <source>
        <strain evidence="4">cv. HFTH1</strain>
        <tissue evidence="3">Young leaf</tissue>
    </source>
</reference>
<keyword evidence="4" id="KW-1185">Reference proteome</keyword>
<dbReference type="Proteomes" id="UP000290289">
    <property type="component" value="Chromosome 17"/>
</dbReference>
<comment type="similarity">
    <text evidence="1">Belongs to the LTO1 family.</text>
</comment>
<accession>A0A498H9N4</accession>